<dbReference type="RefSeq" id="WP_169204642.1">
    <property type="nucleotide sequence ID" value="NZ_CP059560.1"/>
</dbReference>
<protein>
    <submittedName>
        <fullName evidence="2">Integrating conjugative element protein</fullName>
    </submittedName>
</protein>
<comment type="caution">
    <text evidence="2">The sequence shown here is derived from an EMBL/GenBank/DDBJ whole genome shotgun (WGS) entry which is preliminary data.</text>
</comment>
<dbReference type="EMBL" id="WTVR01000002">
    <property type="protein sequence ID" value="NMF87195.1"/>
    <property type="molecule type" value="Genomic_DNA"/>
</dbReference>
<proteinExistence type="predicted"/>
<feature type="signal peptide" evidence="1">
    <location>
        <begin position="1"/>
        <end position="18"/>
    </location>
</feature>
<name>A0ABX1MLE2_9RHOO</name>
<dbReference type="Proteomes" id="UP000652074">
    <property type="component" value="Unassembled WGS sequence"/>
</dbReference>
<keyword evidence="3" id="KW-1185">Reference proteome</keyword>
<accession>A0ABX1MLE2</accession>
<feature type="chain" id="PRO_5045578901" evidence="1">
    <location>
        <begin position="19"/>
        <end position="161"/>
    </location>
</feature>
<sequence length="161" mass="17554">MRKTVLFLFVAVLHPAAAVETGHTQLRAVQPATTAADPSASEATEVAAVDRVEAGYWGITVEELHRARRLMRGPRGAFSVATISPVEVLGIHARSDAERDRYAELFAKLLHDDTQRVLAWQRAGDAATRRLYPHGKAIDFGRAPNAPTLPNWYFTPGGAAQ</sequence>
<gene>
    <name evidence="2" type="ORF">GPA26_01745</name>
</gene>
<evidence type="ECO:0000313" key="3">
    <source>
        <dbReference type="Proteomes" id="UP000652074"/>
    </source>
</evidence>
<reference evidence="2 3" key="1">
    <citation type="submission" date="2019-12" db="EMBL/GenBank/DDBJ databases">
        <title>Comparative genomics gives insights into the taxonomy of the Azoarcus-Aromatoleum group and reveals separate origins of nif in the plant-associated Azoarcus and non-plant-associated Aromatoleum sub-groups.</title>
        <authorList>
            <person name="Lafos M."/>
            <person name="Maluk M."/>
            <person name="Batista M."/>
            <person name="Junghare M."/>
            <person name="Carmona M."/>
            <person name="Faoro H."/>
            <person name="Cruz L.M."/>
            <person name="Battistoni F."/>
            <person name="De Souza E."/>
            <person name="Pedrosa F."/>
            <person name="Chen W.-M."/>
            <person name="Poole P.S."/>
            <person name="Dixon R.A."/>
            <person name="James E.K."/>
        </authorList>
    </citation>
    <scope>NUCLEOTIDE SEQUENCE [LARGE SCALE GENOMIC DNA]</scope>
    <source>
        <strain evidence="2 3">ToN1</strain>
    </source>
</reference>
<evidence type="ECO:0000256" key="1">
    <source>
        <dbReference type="SAM" id="SignalP"/>
    </source>
</evidence>
<evidence type="ECO:0000313" key="2">
    <source>
        <dbReference type="EMBL" id="NMF87195.1"/>
    </source>
</evidence>
<organism evidence="2 3">
    <name type="scientific">Aromatoleum petrolei</name>
    <dbReference type="NCBI Taxonomy" id="76116"/>
    <lineage>
        <taxon>Bacteria</taxon>
        <taxon>Pseudomonadati</taxon>
        <taxon>Pseudomonadota</taxon>
        <taxon>Betaproteobacteria</taxon>
        <taxon>Rhodocyclales</taxon>
        <taxon>Rhodocyclaceae</taxon>
        <taxon>Aromatoleum</taxon>
    </lineage>
</organism>
<keyword evidence="1" id="KW-0732">Signal</keyword>